<dbReference type="Proteomes" id="UP000298154">
    <property type="component" value="Unassembled WGS sequence"/>
</dbReference>
<comment type="catalytic activity">
    <reaction evidence="10">
        <text>ITP + H2O = IMP + diphosphate + H(+)</text>
        <dbReference type="Rhea" id="RHEA:29399"/>
        <dbReference type="ChEBI" id="CHEBI:15377"/>
        <dbReference type="ChEBI" id="CHEBI:15378"/>
        <dbReference type="ChEBI" id="CHEBI:33019"/>
        <dbReference type="ChEBI" id="CHEBI:58053"/>
        <dbReference type="ChEBI" id="CHEBI:61402"/>
        <dbReference type="EC" id="3.6.1.66"/>
    </reaction>
</comment>
<evidence type="ECO:0000256" key="5">
    <source>
        <dbReference type="ARBA" id="ARBA00022801"/>
    </source>
</evidence>
<comment type="function">
    <text evidence="10">Pyrophosphatase that catalyzes the hydrolysis of nucleoside triphosphates to their monophosphate derivatives, with a high preference for the non-canonical purine nucleotides XTP (xanthosine triphosphate), dITP (deoxyinosine triphosphate) and ITP. Seems to function as a house-cleaning enzyme that removes non-canonical purine nucleotides from the nucleotide pool, thus preventing their incorporation into DNA/RNA and avoiding chromosomal lesions.</text>
</comment>
<evidence type="ECO:0000256" key="4">
    <source>
        <dbReference type="ARBA" id="ARBA00022741"/>
    </source>
</evidence>
<dbReference type="GO" id="GO:0009146">
    <property type="term" value="P:purine nucleoside triphosphate catabolic process"/>
    <property type="evidence" value="ECO:0007669"/>
    <property type="project" value="UniProtKB-UniRule"/>
</dbReference>
<keyword evidence="3 10" id="KW-0479">Metal-binding</keyword>
<keyword evidence="7 10" id="KW-0546">Nucleotide metabolism</keyword>
<comment type="cofactor">
    <cofactor evidence="10">
        <name>Mg(2+)</name>
        <dbReference type="ChEBI" id="CHEBI:18420"/>
    </cofactor>
    <text evidence="10">Binds 1 Mg(2+) ion per subunit.</text>
</comment>
<feature type="binding site" evidence="10">
    <location>
        <position position="175"/>
    </location>
    <ligand>
        <name>substrate</name>
    </ligand>
</feature>
<dbReference type="GO" id="GO:0005829">
    <property type="term" value="C:cytosol"/>
    <property type="evidence" value="ECO:0007669"/>
    <property type="project" value="TreeGrafter"/>
</dbReference>
<dbReference type="FunFam" id="3.90.950.10:FF:000001">
    <property type="entry name" value="dITP/XTP pyrophosphatase"/>
    <property type="match status" value="1"/>
</dbReference>
<dbReference type="OrthoDB" id="9807456at2"/>
<feature type="binding site" evidence="10">
    <location>
        <position position="69"/>
    </location>
    <ligand>
        <name>Mg(2+)</name>
        <dbReference type="ChEBI" id="CHEBI:18420"/>
    </ligand>
</feature>
<feature type="binding site" evidence="10">
    <location>
        <position position="70"/>
    </location>
    <ligand>
        <name>substrate</name>
    </ligand>
</feature>
<name>A0A4R9ASK5_9MICO</name>
<comment type="caution">
    <text evidence="12">The sequence shown here is derived from an EMBL/GenBank/DDBJ whole genome shotgun (WGS) entry which is preliminary data.</text>
</comment>
<dbReference type="InterPro" id="IPR020922">
    <property type="entry name" value="dITP/XTP_pyrophosphatase"/>
</dbReference>
<evidence type="ECO:0000256" key="8">
    <source>
        <dbReference type="ARBA" id="ARBA00051875"/>
    </source>
</evidence>
<evidence type="ECO:0000313" key="13">
    <source>
        <dbReference type="Proteomes" id="UP000298154"/>
    </source>
</evidence>
<evidence type="ECO:0000256" key="2">
    <source>
        <dbReference type="ARBA" id="ARBA00011738"/>
    </source>
</evidence>
<dbReference type="SUPFAM" id="SSF52972">
    <property type="entry name" value="ITPase-like"/>
    <property type="match status" value="1"/>
</dbReference>
<dbReference type="InterPro" id="IPR002637">
    <property type="entry name" value="RdgB/HAM1"/>
</dbReference>
<evidence type="ECO:0000256" key="10">
    <source>
        <dbReference type="HAMAP-Rule" id="MF_01405"/>
    </source>
</evidence>
<dbReference type="AlphaFoldDB" id="A0A4R9ASK5"/>
<sequence length="198" mass="21058">MSVQIVLATHNAHKVEELRRILAPQLPGIDVLAYDGPEPVEDGISFTENALIKARAAAAHTGMPAIADDSGICVDILGGAPGIFSARWSGPARDADENLRLLLWQVSDVPEQHRDAHFTCVAAVALPDGTERAVIGEWPGQLLFEPAGANGFGYDPIFLPEGYAISAAELSAHVKNQVSHRAIAFDALVPVLRDLLGN</sequence>
<keyword evidence="6 10" id="KW-0460">Magnesium</keyword>
<comment type="caution">
    <text evidence="10">Lacks conserved residue(s) required for the propagation of feature annotation.</text>
</comment>
<dbReference type="PANTHER" id="PTHR11067">
    <property type="entry name" value="INOSINE TRIPHOSPHATE PYROPHOSPHATASE/HAM1 PROTEIN"/>
    <property type="match status" value="1"/>
</dbReference>
<keyword evidence="13" id="KW-1185">Reference proteome</keyword>
<organism evidence="12 13">
    <name type="scientific">Cryobacterium ruanii</name>
    <dbReference type="NCBI Taxonomy" id="1259197"/>
    <lineage>
        <taxon>Bacteria</taxon>
        <taxon>Bacillati</taxon>
        <taxon>Actinomycetota</taxon>
        <taxon>Actinomycetes</taxon>
        <taxon>Micrococcales</taxon>
        <taxon>Microbacteriaceae</taxon>
        <taxon>Cryobacterium</taxon>
    </lineage>
</organism>
<comment type="catalytic activity">
    <reaction evidence="9 10">
        <text>XTP + H2O = XMP + diphosphate + H(+)</text>
        <dbReference type="Rhea" id="RHEA:28610"/>
        <dbReference type="ChEBI" id="CHEBI:15377"/>
        <dbReference type="ChEBI" id="CHEBI:15378"/>
        <dbReference type="ChEBI" id="CHEBI:33019"/>
        <dbReference type="ChEBI" id="CHEBI:57464"/>
        <dbReference type="ChEBI" id="CHEBI:61314"/>
        <dbReference type="EC" id="3.6.1.66"/>
    </reaction>
</comment>
<evidence type="ECO:0000256" key="7">
    <source>
        <dbReference type="ARBA" id="ARBA00023080"/>
    </source>
</evidence>
<reference evidence="12 13" key="1">
    <citation type="submission" date="2019-03" db="EMBL/GenBank/DDBJ databases">
        <title>Genomics of glacier-inhabiting Cryobacterium strains.</title>
        <authorList>
            <person name="Liu Q."/>
            <person name="Xin Y.-H."/>
        </authorList>
    </citation>
    <scope>NUCLEOTIDE SEQUENCE [LARGE SCALE GENOMIC DNA]</scope>
    <source>
        <strain evidence="12 13">Sr36</strain>
    </source>
</reference>
<dbReference type="HAMAP" id="MF_01405">
    <property type="entry name" value="Non_canon_purine_NTPase"/>
    <property type="match status" value="1"/>
</dbReference>
<gene>
    <name evidence="12" type="primary">rdgB</name>
    <name evidence="12" type="ORF">E3T47_02880</name>
</gene>
<keyword evidence="5 10" id="KW-0378">Hydrolase</keyword>
<dbReference type="PANTHER" id="PTHR11067:SF9">
    <property type="entry name" value="INOSINE TRIPHOSPHATE PYROPHOSPHATASE"/>
    <property type="match status" value="1"/>
</dbReference>
<comment type="subunit">
    <text evidence="2 10">Homodimer.</text>
</comment>
<dbReference type="EMBL" id="SOHK01000005">
    <property type="protein sequence ID" value="TFD68909.1"/>
    <property type="molecule type" value="Genomic_DNA"/>
</dbReference>
<evidence type="ECO:0000313" key="12">
    <source>
        <dbReference type="EMBL" id="TFD68909.1"/>
    </source>
</evidence>
<dbReference type="GO" id="GO:0017111">
    <property type="term" value="F:ribonucleoside triphosphate phosphatase activity"/>
    <property type="evidence" value="ECO:0007669"/>
    <property type="project" value="InterPro"/>
</dbReference>
<comment type="similarity">
    <text evidence="1 10 11">Belongs to the HAM1 NTPase family.</text>
</comment>
<dbReference type="EC" id="3.6.1.66" evidence="10"/>
<dbReference type="Gene3D" id="3.90.950.10">
    <property type="match status" value="1"/>
</dbReference>
<feature type="binding site" evidence="10">
    <location>
        <begin position="180"/>
        <end position="181"/>
    </location>
    <ligand>
        <name>substrate</name>
    </ligand>
</feature>
<dbReference type="GO" id="GO:0000166">
    <property type="term" value="F:nucleotide binding"/>
    <property type="evidence" value="ECO:0007669"/>
    <property type="project" value="UniProtKB-KW"/>
</dbReference>
<evidence type="ECO:0000256" key="3">
    <source>
        <dbReference type="ARBA" id="ARBA00022723"/>
    </source>
</evidence>
<dbReference type="GO" id="GO:0036222">
    <property type="term" value="F:XTP diphosphatase activity"/>
    <property type="evidence" value="ECO:0007669"/>
    <property type="project" value="UniProtKB-UniRule"/>
</dbReference>
<evidence type="ECO:0000256" key="6">
    <source>
        <dbReference type="ARBA" id="ARBA00022842"/>
    </source>
</evidence>
<dbReference type="GO" id="GO:0036220">
    <property type="term" value="F:ITP diphosphatase activity"/>
    <property type="evidence" value="ECO:0007669"/>
    <property type="project" value="UniProtKB-UniRule"/>
</dbReference>
<comment type="catalytic activity">
    <reaction evidence="8 10">
        <text>dITP + H2O = dIMP + diphosphate + H(+)</text>
        <dbReference type="Rhea" id="RHEA:28342"/>
        <dbReference type="ChEBI" id="CHEBI:15377"/>
        <dbReference type="ChEBI" id="CHEBI:15378"/>
        <dbReference type="ChEBI" id="CHEBI:33019"/>
        <dbReference type="ChEBI" id="CHEBI:61194"/>
        <dbReference type="ChEBI" id="CHEBI:61382"/>
        <dbReference type="EC" id="3.6.1.66"/>
    </reaction>
</comment>
<dbReference type="RefSeq" id="WP_134554114.1">
    <property type="nucleotide sequence ID" value="NZ_SOHK01000005.1"/>
</dbReference>
<protein>
    <recommendedName>
        <fullName evidence="10">dITP/XTP pyrophosphatase</fullName>
        <ecNumber evidence="10">3.6.1.66</ecNumber>
    </recommendedName>
    <alternativeName>
        <fullName evidence="10">Non-canonical purine NTP pyrophosphatase</fullName>
    </alternativeName>
    <alternativeName>
        <fullName evidence="10">Non-standard purine NTP pyrophosphatase</fullName>
    </alternativeName>
    <alternativeName>
        <fullName evidence="10">Nucleoside-triphosphate diphosphatase</fullName>
    </alternativeName>
    <alternativeName>
        <fullName evidence="10">Nucleoside-triphosphate pyrophosphatase</fullName>
        <shortName evidence="10">NTPase</shortName>
    </alternativeName>
</protein>
<accession>A0A4R9ASK5</accession>
<dbReference type="GO" id="GO:0035870">
    <property type="term" value="F:dITP diphosphatase activity"/>
    <property type="evidence" value="ECO:0007669"/>
    <property type="project" value="UniProtKB-UniRule"/>
</dbReference>
<dbReference type="NCBIfam" id="TIGR00042">
    <property type="entry name" value="RdgB/HAM1 family non-canonical purine NTP pyrophosphatase"/>
    <property type="match status" value="1"/>
</dbReference>
<evidence type="ECO:0000256" key="1">
    <source>
        <dbReference type="ARBA" id="ARBA00008023"/>
    </source>
</evidence>
<feature type="binding site" evidence="10">
    <location>
        <begin position="152"/>
        <end position="155"/>
    </location>
    <ligand>
        <name>substrate</name>
    </ligand>
</feature>
<proteinExistence type="inferred from homology"/>
<evidence type="ECO:0000256" key="9">
    <source>
        <dbReference type="ARBA" id="ARBA00052017"/>
    </source>
</evidence>
<dbReference type="GO" id="GO:0046872">
    <property type="term" value="F:metal ion binding"/>
    <property type="evidence" value="ECO:0007669"/>
    <property type="project" value="UniProtKB-KW"/>
</dbReference>
<feature type="binding site" evidence="10">
    <location>
        <begin position="9"/>
        <end position="14"/>
    </location>
    <ligand>
        <name>substrate</name>
    </ligand>
</feature>
<evidence type="ECO:0000256" key="11">
    <source>
        <dbReference type="RuleBase" id="RU003781"/>
    </source>
</evidence>
<dbReference type="CDD" id="cd00515">
    <property type="entry name" value="HAM1"/>
    <property type="match status" value="1"/>
</dbReference>
<dbReference type="Pfam" id="PF01725">
    <property type="entry name" value="Ham1p_like"/>
    <property type="match status" value="1"/>
</dbReference>
<dbReference type="GO" id="GO:0009117">
    <property type="term" value="P:nucleotide metabolic process"/>
    <property type="evidence" value="ECO:0007669"/>
    <property type="project" value="UniProtKB-KW"/>
</dbReference>
<dbReference type="InterPro" id="IPR029001">
    <property type="entry name" value="ITPase-like_fam"/>
</dbReference>
<feature type="active site" description="Proton acceptor" evidence="10">
    <location>
        <position position="69"/>
    </location>
</feature>
<keyword evidence="4 10" id="KW-0547">Nucleotide-binding</keyword>